<keyword evidence="3" id="KW-1185">Reference proteome</keyword>
<keyword evidence="1" id="KW-0175">Coiled coil</keyword>
<dbReference type="EMBL" id="JABKAU010000013">
    <property type="protein sequence ID" value="NVO31347.1"/>
    <property type="molecule type" value="Genomic_DNA"/>
</dbReference>
<dbReference type="RefSeq" id="WP_176908255.1">
    <property type="nucleotide sequence ID" value="NZ_JABKAU010000013.1"/>
</dbReference>
<dbReference type="Proteomes" id="UP000565521">
    <property type="component" value="Unassembled WGS sequence"/>
</dbReference>
<protein>
    <submittedName>
        <fullName evidence="2">Uncharacterized protein</fullName>
    </submittedName>
</protein>
<comment type="caution">
    <text evidence="2">The sequence shown here is derived from an EMBL/GenBank/DDBJ whole genome shotgun (WGS) entry which is preliminary data.</text>
</comment>
<feature type="coiled-coil region" evidence="1">
    <location>
        <begin position="96"/>
        <end position="123"/>
    </location>
</feature>
<dbReference type="AlphaFoldDB" id="A0A7Y7U5I6"/>
<name>A0A7Y7U5I6_9BACT</name>
<gene>
    <name evidence="2" type="ORF">HW554_09020</name>
</gene>
<sequence length="126" mass="14811">MNDIVKVLQDFLYEIQNQSTNFDVLPLMWNKTRLYLDKFSDGKNSKQLESIPQIVDDYIDLNKAYNSLGAIIETLIEEIKIGSEYKVLSQDQYKELKKARNSLSHLLEDIINLLQKLSRKRNQIFN</sequence>
<reference evidence="2 3" key="1">
    <citation type="submission" date="2020-05" db="EMBL/GenBank/DDBJ databases">
        <title>Hymenobacter terrestris sp. nov. and Hymenobacter lapidiphilus sp. nov., isolated from regoliths in Antarctica.</title>
        <authorList>
            <person name="Sedlacek I."/>
            <person name="Pantucek R."/>
            <person name="Zeman M."/>
            <person name="Holochova P."/>
            <person name="Kralova S."/>
            <person name="Stankova E."/>
            <person name="Sedo O."/>
            <person name="Micenkova L."/>
            <person name="Svec P."/>
            <person name="Gupta V."/>
            <person name="Sood U."/>
            <person name="Korpole U.S."/>
            <person name="Lal R."/>
        </authorList>
    </citation>
    <scope>NUCLEOTIDE SEQUENCE [LARGE SCALE GENOMIC DNA]</scope>
    <source>
        <strain evidence="2 3">P5342</strain>
    </source>
</reference>
<evidence type="ECO:0000313" key="2">
    <source>
        <dbReference type="EMBL" id="NVO31347.1"/>
    </source>
</evidence>
<accession>A0A7Y7U5I6</accession>
<evidence type="ECO:0000313" key="3">
    <source>
        <dbReference type="Proteomes" id="UP000565521"/>
    </source>
</evidence>
<evidence type="ECO:0000256" key="1">
    <source>
        <dbReference type="SAM" id="Coils"/>
    </source>
</evidence>
<proteinExistence type="predicted"/>
<organism evidence="2 3">
    <name type="scientific">Hymenobacter lapidiphilus</name>
    <dbReference type="NCBI Taxonomy" id="2608003"/>
    <lineage>
        <taxon>Bacteria</taxon>
        <taxon>Pseudomonadati</taxon>
        <taxon>Bacteroidota</taxon>
        <taxon>Cytophagia</taxon>
        <taxon>Cytophagales</taxon>
        <taxon>Hymenobacteraceae</taxon>
        <taxon>Hymenobacter</taxon>
    </lineage>
</organism>